<protein>
    <recommendedName>
        <fullName evidence="5">Aminopeptidase P N-terminal domain-containing protein</fullName>
    </recommendedName>
</protein>
<dbReference type="PANTHER" id="PTHR43226:SF1">
    <property type="entry name" value="XAA-PRO DIPEPTIDASE"/>
    <property type="match status" value="1"/>
</dbReference>
<proteinExistence type="predicted"/>
<evidence type="ECO:0000256" key="3">
    <source>
        <dbReference type="ARBA" id="ARBA00022801"/>
    </source>
</evidence>
<dbReference type="GO" id="GO:0030145">
    <property type="term" value="F:manganese ion binding"/>
    <property type="evidence" value="ECO:0007669"/>
    <property type="project" value="InterPro"/>
</dbReference>
<evidence type="ECO:0000313" key="7">
    <source>
        <dbReference type="Proteomes" id="UP001152798"/>
    </source>
</evidence>
<dbReference type="Gene3D" id="3.40.350.10">
    <property type="entry name" value="Creatinase/prolidase N-terminal domain"/>
    <property type="match status" value="1"/>
</dbReference>
<dbReference type="InterPro" id="IPR000994">
    <property type="entry name" value="Pept_M24"/>
</dbReference>
<dbReference type="SMART" id="SM01011">
    <property type="entry name" value="AMP_N"/>
    <property type="match status" value="1"/>
</dbReference>
<dbReference type="GO" id="GO:0006508">
    <property type="term" value="P:proteolysis"/>
    <property type="evidence" value="ECO:0007669"/>
    <property type="project" value="TreeGrafter"/>
</dbReference>
<dbReference type="SUPFAM" id="SSF55920">
    <property type="entry name" value="Creatinase/aminopeptidase"/>
    <property type="match status" value="1"/>
</dbReference>
<keyword evidence="3" id="KW-0378">Hydrolase</keyword>
<dbReference type="Pfam" id="PF00557">
    <property type="entry name" value="Peptidase_M24"/>
    <property type="match status" value="1"/>
</dbReference>
<dbReference type="InterPro" id="IPR036005">
    <property type="entry name" value="Creatinase/aminopeptidase-like"/>
</dbReference>
<organism evidence="6 7">
    <name type="scientific">Nezara viridula</name>
    <name type="common">Southern green stink bug</name>
    <name type="synonym">Cimex viridulus</name>
    <dbReference type="NCBI Taxonomy" id="85310"/>
    <lineage>
        <taxon>Eukaryota</taxon>
        <taxon>Metazoa</taxon>
        <taxon>Ecdysozoa</taxon>
        <taxon>Arthropoda</taxon>
        <taxon>Hexapoda</taxon>
        <taxon>Insecta</taxon>
        <taxon>Pterygota</taxon>
        <taxon>Neoptera</taxon>
        <taxon>Paraneoptera</taxon>
        <taxon>Hemiptera</taxon>
        <taxon>Heteroptera</taxon>
        <taxon>Panheteroptera</taxon>
        <taxon>Pentatomomorpha</taxon>
        <taxon>Pentatomoidea</taxon>
        <taxon>Pentatomidae</taxon>
        <taxon>Pentatominae</taxon>
        <taxon>Nezara</taxon>
    </lineage>
</organism>
<gene>
    <name evidence="6" type="ORF">NEZAVI_LOCUS7268</name>
</gene>
<keyword evidence="7" id="KW-1185">Reference proteome</keyword>
<dbReference type="OrthoDB" id="6624069at2759"/>
<evidence type="ECO:0000256" key="1">
    <source>
        <dbReference type="ARBA" id="ARBA00001936"/>
    </source>
</evidence>
<accession>A0A9P0H8X6</accession>
<dbReference type="Pfam" id="PF05195">
    <property type="entry name" value="AMP_N"/>
    <property type="match status" value="1"/>
</dbReference>
<dbReference type="GO" id="GO:0070006">
    <property type="term" value="F:metalloaminopeptidase activity"/>
    <property type="evidence" value="ECO:0007669"/>
    <property type="project" value="InterPro"/>
</dbReference>
<evidence type="ECO:0000313" key="6">
    <source>
        <dbReference type="EMBL" id="CAH1397446.1"/>
    </source>
</evidence>
<dbReference type="PANTHER" id="PTHR43226">
    <property type="entry name" value="XAA-PRO AMINOPEPTIDASE 3"/>
    <property type="match status" value="1"/>
</dbReference>
<feature type="domain" description="Aminopeptidase P N-terminal" evidence="5">
    <location>
        <begin position="45"/>
        <end position="168"/>
    </location>
</feature>
<dbReference type="InterPro" id="IPR029149">
    <property type="entry name" value="Creatin/AminoP/Spt16_N"/>
</dbReference>
<evidence type="ECO:0000256" key="4">
    <source>
        <dbReference type="ARBA" id="ARBA00023211"/>
    </source>
</evidence>
<evidence type="ECO:0000256" key="2">
    <source>
        <dbReference type="ARBA" id="ARBA00022723"/>
    </source>
</evidence>
<name>A0A9P0H8X6_NEZVI</name>
<keyword evidence="2" id="KW-0479">Metal-binding</keyword>
<dbReference type="AlphaFoldDB" id="A0A9P0H8X6"/>
<dbReference type="Proteomes" id="UP001152798">
    <property type="component" value="Chromosome 3"/>
</dbReference>
<evidence type="ECO:0000259" key="5">
    <source>
        <dbReference type="SMART" id="SM01011"/>
    </source>
</evidence>
<reference evidence="6" key="1">
    <citation type="submission" date="2022-01" db="EMBL/GenBank/DDBJ databases">
        <authorList>
            <person name="King R."/>
        </authorList>
    </citation>
    <scope>NUCLEOTIDE SEQUENCE</scope>
</reference>
<comment type="cofactor">
    <cofactor evidence="1">
        <name>Mn(2+)</name>
        <dbReference type="ChEBI" id="CHEBI:29035"/>
    </cofactor>
</comment>
<dbReference type="InterPro" id="IPR052433">
    <property type="entry name" value="X-Pro_dipept-like"/>
</dbReference>
<dbReference type="SUPFAM" id="SSF53092">
    <property type="entry name" value="Creatinase/prolidase N-terminal domain"/>
    <property type="match status" value="1"/>
</dbReference>
<sequence>MTFTHYMKLVPAECDEKTRNYIEGKLNELDASIRLLKIKCGMCKVDRAMFKENREILAANLRTKFPNSMVLLKGNDLIISPDCSFCFQQDSYFYWAFGVEKPNLWGAVDVETAKSYIFLDCHVNKNISWKKKYKIDKVVPLSDMKQEISKLGRNIFLVLSNMDEEKFNKMSDNKIVSIFATCGIWMCNTVLTPIFNECRMVKSLEEQTIMAVAANLNSEGMVYVLRNMRPGLTGYSLGALFDLYTMSSALHVSRARPISCLAGDKLFCLDHRQSTFHLTDNLKSGGLCILDMGIAMRNYRTNLIVTVPVNGIFSDSQAIIYNIVLEMMSVMLDQLKPGIKFAQVANAVRKKMVTLMIQNFILEGTIDDIIDSGICDLFYPHGIGHFMGIDFYDCVDETDIQSKENNGVPSIHHLVAKEGMILALNSELFINELMIKKWLKTSAGVHLQSRYLTSYFGLAARIQDIVVIESHSVKLMSNLPRTIEDIQKTMSDKTDIPFKTPRICRSIERNTPETGKFPVSKRRETNSEIFVDGDSGYSVLKLRCDYEPKDEKRLDLYKALNVIKEIREWKPMKYLNQIMEEVYEYPAKIPNLLELVMIPLIPHRRRPKFLPFPMATSSTEARGKFREGGYGCPYFDWNENFESCMAIQETCLEE</sequence>
<dbReference type="InterPro" id="IPR007865">
    <property type="entry name" value="Aminopep_P_N"/>
</dbReference>
<dbReference type="Gene3D" id="3.90.230.10">
    <property type="entry name" value="Creatinase/methionine aminopeptidase superfamily"/>
    <property type="match status" value="1"/>
</dbReference>
<keyword evidence="4" id="KW-0464">Manganese</keyword>
<dbReference type="EMBL" id="OV725079">
    <property type="protein sequence ID" value="CAH1397446.1"/>
    <property type="molecule type" value="Genomic_DNA"/>
</dbReference>